<dbReference type="AlphaFoldDB" id="A0AAV0ZFV5"/>
<dbReference type="InterPro" id="IPR044974">
    <property type="entry name" value="Disease_R_plants"/>
</dbReference>
<dbReference type="Pfam" id="PF00931">
    <property type="entry name" value="NB-ARC"/>
    <property type="match status" value="1"/>
</dbReference>
<dbReference type="PANTHER" id="PTHR23155">
    <property type="entry name" value="DISEASE RESISTANCE PROTEIN RP"/>
    <property type="match status" value="1"/>
</dbReference>
<dbReference type="GO" id="GO:0098542">
    <property type="term" value="P:defense response to other organism"/>
    <property type="evidence" value="ECO:0007669"/>
    <property type="project" value="TreeGrafter"/>
</dbReference>
<dbReference type="InterPro" id="IPR027417">
    <property type="entry name" value="P-loop_NTPase"/>
</dbReference>
<dbReference type="SUPFAM" id="SSF52540">
    <property type="entry name" value="P-loop containing nucleoside triphosphate hydrolases"/>
    <property type="match status" value="1"/>
</dbReference>
<dbReference type="GO" id="GO:0043531">
    <property type="term" value="F:ADP binding"/>
    <property type="evidence" value="ECO:0007669"/>
    <property type="project" value="InterPro"/>
</dbReference>
<accession>A0AAV0ZFV5</accession>
<keyword evidence="2" id="KW-0611">Plant defense</keyword>
<dbReference type="EMBL" id="OX451737">
    <property type="protein sequence ID" value="CAI8596677.1"/>
    <property type="molecule type" value="Genomic_DNA"/>
</dbReference>
<keyword evidence="1" id="KW-0677">Repeat</keyword>
<dbReference type="PANTHER" id="PTHR23155:SF1052">
    <property type="entry name" value="DISEASE RESISTANCE PROTEIN RPM1"/>
    <property type="match status" value="1"/>
</dbReference>
<name>A0AAV0ZFV5_VICFA</name>
<evidence type="ECO:0000259" key="3">
    <source>
        <dbReference type="Pfam" id="PF00931"/>
    </source>
</evidence>
<evidence type="ECO:0000313" key="5">
    <source>
        <dbReference type="EMBL" id="CAI8596677.1"/>
    </source>
</evidence>
<evidence type="ECO:0000259" key="4">
    <source>
        <dbReference type="Pfam" id="PF23559"/>
    </source>
</evidence>
<evidence type="ECO:0000313" key="6">
    <source>
        <dbReference type="Proteomes" id="UP001157006"/>
    </source>
</evidence>
<dbReference type="InterPro" id="IPR058922">
    <property type="entry name" value="WHD_DRP"/>
</dbReference>
<evidence type="ECO:0008006" key="7">
    <source>
        <dbReference type="Google" id="ProtNLM"/>
    </source>
</evidence>
<feature type="domain" description="NB-ARC" evidence="3">
    <location>
        <begin position="5"/>
        <end position="38"/>
    </location>
</feature>
<dbReference type="Pfam" id="PF23559">
    <property type="entry name" value="WHD_DRP"/>
    <property type="match status" value="1"/>
</dbReference>
<feature type="domain" description="Disease resistance protein winged helix" evidence="4">
    <location>
        <begin position="93"/>
        <end position="161"/>
    </location>
</feature>
<evidence type="ECO:0000256" key="1">
    <source>
        <dbReference type="ARBA" id="ARBA00022737"/>
    </source>
</evidence>
<dbReference type="Proteomes" id="UP001157006">
    <property type="component" value="Chromosome 2"/>
</dbReference>
<sequence length="165" mass="19269">MDRASLTDEVRNYLQQKRYVVVFDDVWSVHFWDDIEFAVLELQPLTQEEYLELFNKKAFKFECDGCCPKALTGIANEIVQKCNGLPLAIVAIEDYVVRSYRPIHHWIAEGFVKEERGKTLEEVAEGYLTELIHSCLVQVSSLRFNGKVKYCRVHDLIHDMILEKK</sequence>
<protein>
    <recommendedName>
        <fullName evidence="7">NB-ARC domain-containing protein</fullName>
    </recommendedName>
</protein>
<organism evidence="5 6">
    <name type="scientific">Vicia faba</name>
    <name type="common">Broad bean</name>
    <name type="synonym">Faba vulgaris</name>
    <dbReference type="NCBI Taxonomy" id="3906"/>
    <lineage>
        <taxon>Eukaryota</taxon>
        <taxon>Viridiplantae</taxon>
        <taxon>Streptophyta</taxon>
        <taxon>Embryophyta</taxon>
        <taxon>Tracheophyta</taxon>
        <taxon>Spermatophyta</taxon>
        <taxon>Magnoliopsida</taxon>
        <taxon>eudicotyledons</taxon>
        <taxon>Gunneridae</taxon>
        <taxon>Pentapetalae</taxon>
        <taxon>rosids</taxon>
        <taxon>fabids</taxon>
        <taxon>Fabales</taxon>
        <taxon>Fabaceae</taxon>
        <taxon>Papilionoideae</taxon>
        <taxon>50 kb inversion clade</taxon>
        <taxon>NPAAA clade</taxon>
        <taxon>Hologalegina</taxon>
        <taxon>IRL clade</taxon>
        <taxon>Fabeae</taxon>
        <taxon>Vicia</taxon>
    </lineage>
</organism>
<dbReference type="Gene3D" id="1.10.8.430">
    <property type="entry name" value="Helical domain of apoptotic protease-activating factors"/>
    <property type="match status" value="1"/>
</dbReference>
<proteinExistence type="predicted"/>
<reference evidence="5 6" key="1">
    <citation type="submission" date="2023-01" db="EMBL/GenBank/DDBJ databases">
        <authorList>
            <person name="Kreplak J."/>
        </authorList>
    </citation>
    <scope>NUCLEOTIDE SEQUENCE [LARGE SCALE GENOMIC DNA]</scope>
</reference>
<dbReference type="InterPro" id="IPR002182">
    <property type="entry name" value="NB-ARC"/>
</dbReference>
<gene>
    <name evidence="5" type="ORF">VFH_II046160</name>
</gene>
<dbReference type="InterPro" id="IPR042197">
    <property type="entry name" value="Apaf_helical"/>
</dbReference>
<keyword evidence="6" id="KW-1185">Reference proteome</keyword>
<evidence type="ECO:0000256" key="2">
    <source>
        <dbReference type="ARBA" id="ARBA00022821"/>
    </source>
</evidence>